<evidence type="ECO:0000256" key="6">
    <source>
        <dbReference type="ARBA" id="ARBA00023049"/>
    </source>
</evidence>
<evidence type="ECO:0000313" key="12">
    <source>
        <dbReference type="Proteomes" id="UP001549320"/>
    </source>
</evidence>
<evidence type="ECO:0000256" key="7">
    <source>
        <dbReference type="PROSITE-ProRule" id="PRU01379"/>
    </source>
</evidence>
<dbReference type="CDD" id="cd06242">
    <property type="entry name" value="M14-like"/>
    <property type="match status" value="1"/>
</dbReference>
<evidence type="ECO:0000256" key="2">
    <source>
        <dbReference type="ARBA" id="ARBA00005988"/>
    </source>
</evidence>
<dbReference type="Gene3D" id="3.40.630.10">
    <property type="entry name" value="Zn peptidases"/>
    <property type="match status" value="1"/>
</dbReference>
<evidence type="ECO:0000256" key="1">
    <source>
        <dbReference type="ARBA" id="ARBA00001947"/>
    </source>
</evidence>
<evidence type="ECO:0000259" key="10">
    <source>
        <dbReference type="PROSITE" id="PS52035"/>
    </source>
</evidence>
<reference evidence="11 12" key="1">
    <citation type="submission" date="2024-06" db="EMBL/GenBank/DDBJ databases">
        <title>Sorghum-associated microbial communities from plants grown in Nebraska, USA.</title>
        <authorList>
            <person name="Schachtman D."/>
        </authorList>
    </citation>
    <scope>NUCLEOTIDE SEQUENCE [LARGE SCALE GENOMIC DNA]</scope>
    <source>
        <strain evidence="11 12">2709</strain>
    </source>
</reference>
<keyword evidence="3" id="KW-0645">Protease</keyword>
<dbReference type="SMART" id="SM00631">
    <property type="entry name" value="Zn_pept"/>
    <property type="match status" value="1"/>
</dbReference>
<comment type="cofactor">
    <cofactor evidence="1">
        <name>Zn(2+)</name>
        <dbReference type="ChEBI" id="CHEBI:29105"/>
    </cofactor>
</comment>
<dbReference type="PROSITE" id="PS52035">
    <property type="entry name" value="PEPTIDASE_M14"/>
    <property type="match status" value="1"/>
</dbReference>
<dbReference type="EMBL" id="JBEPSH010000017">
    <property type="protein sequence ID" value="MET4580388.1"/>
    <property type="molecule type" value="Genomic_DNA"/>
</dbReference>
<name>A0ABV2QH58_9BURK</name>
<evidence type="ECO:0000256" key="8">
    <source>
        <dbReference type="SAM" id="MobiDB-lite"/>
    </source>
</evidence>
<feature type="region of interest" description="Disordered" evidence="8">
    <location>
        <begin position="450"/>
        <end position="469"/>
    </location>
</feature>
<organism evidence="11 12">
    <name type="scientific">Ottowia thiooxydans</name>
    <dbReference type="NCBI Taxonomy" id="219182"/>
    <lineage>
        <taxon>Bacteria</taxon>
        <taxon>Pseudomonadati</taxon>
        <taxon>Pseudomonadota</taxon>
        <taxon>Betaproteobacteria</taxon>
        <taxon>Burkholderiales</taxon>
        <taxon>Comamonadaceae</taxon>
        <taxon>Ottowia</taxon>
    </lineage>
</organism>
<dbReference type="PANTHER" id="PTHR11705:SF143">
    <property type="entry name" value="SLL0236 PROTEIN"/>
    <property type="match status" value="1"/>
</dbReference>
<feature type="signal peptide" evidence="9">
    <location>
        <begin position="1"/>
        <end position="23"/>
    </location>
</feature>
<feature type="domain" description="Peptidase M14" evidence="10">
    <location>
        <begin position="64"/>
        <end position="334"/>
    </location>
</feature>
<evidence type="ECO:0000256" key="5">
    <source>
        <dbReference type="ARBA" id="ARBA00022833"/>
    </source>
</evidence>
<proteinExistence type="inferred from homology"/>
<dbReference type="RefSeq" id="WP_354449286.1">
    <property type="nucleotide sequence ID" value="NZ_JBEPSH010000017.1"/>
</dbReference>
<evidence type="ECO:0000256" key="3">
    <source>
        <dbReference type="ARBA" id="ARBA00022670"/>
    </source>
</evidence>
<accession>A0ABV2QH58</accession>
<comment type="similarity">
    <text evidence="2 7">Belongs to the peptidase M14 family.</text>
</comment>
<dbReference type="InterPro" id="IPR000834">
    <property type="entry name" value="Peptidase_M14"/>
</dbReference>
<evidence type="ECO:0000256" key="9">
    <source>
        <dbReference type="SAM" id="SignalP"/>
    </source>
</evidence>
<feature type="chain" id="PRO_5045178473" description="Peptidase M14 domain-containing protein" evidence="9">
    <location>
        <begin position="24"/>
        <end position="542"/>
    </location>
</feature>
<dbReference type="SUPFAM" id="SSF53187">
    <property type="entry name" value="Zn-dependent exopeptidases"/>
    <property type="match status" value="1"/>
</dbReference>
<keyword evidence="6" id="KW-0482">Metalloprotease</keyword>
<comment type="caution">
    <text evidence="11">The sequence shown here is derived from an EMBL/GenBank/DDBJ whole genome shotgun (WGS) entry which is preliminary data.</text>
</comment>
<dbReference type="PANTHER" id="PTHR11705">
    <property type="entry name" value="PROTEASE FAMILY M14 CARBOXYPEPTIDASE A,B"/>
    <property type="match status" value="1"/>
</dbReference>
<keyword evidence="12" id="KW-1185">Reference proteome</keyword>
<feature type="active site" description="Proton donor/acceptor" evidence="7">
    <location>
        <position position="305"/>
    </location>
</feature>
<protein>
    <recommendedName>
        <fullName evidence="10">Peptidase M14 domain-containing protein</fullName>
    </recommendedName>
</protein>
<keyword evidence="4" id="KW-0378">Hydrolase</keyword>
<evidence type="ECO:0000313" key="11">
    <source>
        <dbReference type="EMBL" id="MET4580388.1"/>
    </source>
</evidence>
<gene>
    <name evidence="11" type="ORF">ABIE13_005529</name>
</gene>
<keyword evidence="9" id="KW-0732">Signal</keyword>
<dbReference type="Pfam" id="PF00246">
    <property type="entry name" value="Peptidase_M14"/>
    <property type="match status" value="1"/>
</dbReference>
<evidence type="ECO:0000256" key="4">
    <source>
        <dbReference type="ARBA" id="ARBA00022801"/>
    </source>
</evidence>
<sequence>MRHHPRTSLQRLALAAATFAACAAPSWAQFDPAKVVVEPEGIARQFPDPAQAYQTPGFAAGRKDFTSHAEVFSFIDDLARQSPRVVIETMGRSQEGRAMALVVLTGTRGFNPALPTVMLLGQQHGNEPAGGEAALVLAQTLATQRSALLEQVNVLIVPRANPDAAEHFRRVTTSGIDVNRDHLLLRTPEALAIASAVRRYQPAVTLDMHEFTVAGRWVDKFGSMMRYDALLQAASVGNLNPTIRSLQDRYLSAARSAIEAAGQQVSDYHTTSPDPKNKTVSMGGVNVDTGRNVGGLHNSVSILLETRGVGLGRAHLGRRVQAHVAAAMGVIEEAAKDGASLVRTRAEAGSANAQQACRGNMALVVRQTPERRTLSFLDARTGEVREIDVDWRSALQLENVRERARPCGYLIGADQKAAVEQLRLLGVKVQALNTAPSRKPWDVENYVVESESSGQRQDARGAIDDDGQGIRQLTVRTEPAKAVPARGSYYVSMSQPQAGLISAALEPDSQNSFAANRIIALDSAQLRRVTRVPAGFKLDRER</sequence>
<keyword evidence="5" id="KW-0862">Zinc</keyword>
<dbReference type="Proteomes" id="UP001549320">
    <property type="component" value="Unassembled WGS sequence"/>
</dbReference>
<dbReference type="PROSITE" id="PS51257">
    <property type="entry name" value="PROKAR_LIPOPROTEIN"/>
    <property type="match status" value="1"/>
</dbReference>